<dbReference type="SUPFAM" id="SSF53448">
    <property type="entry name" value="Nucleotide-diphospho-sugar transferases"/>
    <property type="match status" value="1"/>
</dbReference>
<accession>A0A3S8UA17</accession>
<dbReference type="GO" id="GO:0016020">
    <property type="term" value="C:membrane"/>
    <property type="evidence" value="ECO:0007669"/>
    <property type="project" value="UniProtKB-SubCell"/>
</dbReference>
<evidence type="ECO:0000313" key="5">
    <source>
        <dbReference type="Proteomes" id="UP000282002"/>
    </source>
</evidence>
<dbReference type="GO" id="GO:0005737">
    <property type="term" value="C:cytoplasm"/>
    <property type="evidence" value="ECO:0007669"/>
    <property type="project" value="TreeGrafter"/>
</dbReference>
<keyword evidence="3" id="KW-1133">Transmembrane helix</keyword>
<keyword evidence="3" id="KW-0472">Membrane</keyword>
<evidence type="ECO:0000256" key="2">
    <source>
        <dbReference type="ARBA" id="ARBA00022692"/>
    </source>
</evidence>
<comment type="subcellular location">
    <subcellularLocation>
        <location evidence="1">Membrane</location>
        <topology evidence="1">Single-pass membrane protein</topology>
    </subcellularLocation>
</comment>
<dbReference type="KEGG" id="taw:EI545_17270"/>
<keyword evidence="5" id="KW-1185">Reference proteome</keyword>
<gene>
    <name evidence="4" type="ORF">EI545_17270</name>
</gene>
<evidence type="ECO:0000313" key="4">
    <source>
        <dbReference type="EMBL" id="AZL60420.1"/>
    </source>
</evidence>
<proteinExistence type="predicted"/>
<evidence type="ECO:0000256" key="3">
    <source>
        <dbReference type="ARBA" id="ARBA00022989"/>
    </source>
</evidence>
<dbReference type="PANTHER" id="PTHR21461">
    <property type="entry name" value="GLYCOSYLTRANSFERASE FAMILY 92 PROTEIN"/>
    <property type="match status" value="1"/>
</dbReference>
<dbReference type="Proteomes" id="UP000282002">
    <property type="component" value="Chromosome"/>
</dbReference>
<dbReference type="AlphaFoldDB" id="A0A3S8UA17"/>
<dbReference type="InterPro" id="IPR029044">
    <property type="entry name" value="Nucleotide-diphossugar_trans"/>
</dbReference>
<dbReference type="EMBL" id="CP034328">
    <property type="protein sequence ID" value="AZL60420.1"/>
    <property type="molecule type" value="Genomic_DNA"/>
</dbReference>
<dbReference type="RefSeq" id="WP_125326612.1">
    <property type="nucleotide sequence ID" value="NZ_CP034328.1"/>
</dbReference>
<dbReference type="Gene3D" id="3.90.550.10">
    <property type="entry name" value="Spore Coat Polysaccharide Biosynthesis Protein SpsA, Chain A"/>
    <property type="match status" value="1"/>
</dbReference>
<protein>
    <submittedName>
        <fullName evidence="4">Glycosyltransferase family 2 protein</fullName>
    </submittedName>
</protein>
<dbReference type="PANTHER" id="PTHR21461:SF69">
    <property type="entry name" value="GLYCOSYLTRANSFERASE FAMILY 92 PROTEIN"/>
    <property type="match status" value="1"/>
</dbReference>
<dbReference type="GO" id="GO:0016757">
    <property type="term" value="F:glycosyltransferase activity"/>
    <property type="evidence" value="ECO:0007669"/>
    <property type="project" value="TreeGrafter"/>
</dbReference>
<evidence type="ECO:0000256" key="1">
    <source>
        <dbReference type="ARBA" id="ARBA00004167"/>
    </source>
</evidence>
<dbReference type="OrthoDB" id="1997677at2"/>
<keyword evidence="2" id="KW-0812">Transmembrane</keyword>
<reference evidence="4 5" key="1">
    <citation type="submission" date="2018-12" db="EMBL/GenBank/DDBJ databases">
        <title>Complete genome sequencing of Tabrizicola sp. K13M18.</title>
        <authorList>
            <person name="Bae J.-W."/>
        </authorList>
    </citation>
    <scope>NUCLEOTIDE SEQUENCE [LARGE SCALE GENOMIC DNA]</scope>
    <source>
        <strain evidence="4 5">K13M18</strain>
    </source>
</reference>
<name>A0A3S8UA17_9RHOB</name>
<organism evidence="4 5">
    <name type="scientific">Tabrizicola piscis</name>
    <dbReference type="NCBI Taxonomy" id="2494374"/>
    <lineage>
        <taxon>Bacteria</taxon>
        <taxon>Pseudomonadati</taxon>
        <taxon>Pseudomonadota</taxon>
        <taxon>Alphaproteobacteria</taxon>
        <taxon>Rhodobacterales</taxon>
        <taxon>Paracoccaceae</taxon>
        <taxon>Tabrizicola</taxon>
    </lineage>
</organism>
<sequence length="289" mass="32115">MPMPTIALCAILRNEIRGVVEWLAHYKALGVDDFLIYDNESTDGTADLLAALAKAGEIDLIHWPHTVGERPQRLAYVDARKRARADWLAFFDADEFLLLREDASFGAFLQRFDDSVSAVAVSWVVFGSGGQQAWHPAPVIERFTDALPPDAVPNRQVKAIGRRVMLVGTGIHRVEPSAGRYVNPSGRDVAFVGLTSVKRPDVAVAALHHYAVKSLEEFEEKRQRGHANSQDPARKRDRLDQAFADFDAGGVRNTDLLAFAPRMRVEAFRLRDILTAQGLSFPVWPFVGD</sequence>
<keyword evidence="4" id="KW-0808">Transferase</keyword>
<dbReference type="Pfam" id="PF13704">
    <property type="entry name" value="Glyco_tranf_2_4"/>
    <property type="match status" value="1"/>
</dbReference>